<dbReference type="AlphaFoldDB" id="A0A926IDL8"/>
<dbReference type="GO" id="GO:0005886">
    <property type="term" value="C:plasma membrane"/>
    <property type="evidence" value="ECO:0007669"/>
    <property type="project" value="UniProtKB-SubCell"/>
</dbReference>
<dbReference type="CDD" id="cd06173">
    <property type="entry name" value="MFS_MefA_like"/>
    <property type="match status" value="1"/>
</dbReference>
<sequence length="403" mass="42597">MNINSSWKKAFYLIWSGQAVSLLTSSIVQFAIIWYLTDTTQSAAVLSFAALAGFLPQALLGPFIGVYIDRWNRKYTMVIADLSIAAVSLILVFVGMGGPIPVWLVMAVLLVRSIGTAFHSPALSAVTPLLVPSESLTKCAGYSQTLQSVSLLVSPAASAVLYASWNLYAIILLDVLGALLAVCTLLPVKIPALPPQEGQRPNVIQEAVEGFHALQAQKGFVGLILTSALFFLAVMPIQALFPLMSTSHFGGTTVDASIAETAFSVGLLAGSLILGAWGGHKNKMTTIILSIILMGVSTAACGFLPSSGFIAFVILTVFTGFSCPFYSGVCMALFQEKIQPEYLGRVMSLSSSIMSLSAPVGLALSGIFGEKVGIANWFIISGTVTLLCAAICFFTPSIRNCAK</sequence>
<dbReference type="PANTHER" id="PTHR43266:SF10">
    <property type="entry name" value="BACILYSIN EXPORTER BACE-RELATED"/>
    <property type="match status" value="1"/>
</dbReference>
<gene>
    <name evidence="9" type="ORF">H8705_12680</name>
</gene>
<evidence type="ECO:0000256" key="7">
    <source>
        <dbReference type="SAM" id="Phobius"/>
    </source>
</evidence>
<keyword evidence="6 7" id="KW-0472">Membrane</keyword>
<keyword evidence="2" id="KW-0813">Transport</keyword>
<dbReference type="Proteomes" id="UP000623678">
    <property type="component" value="Unassembled WGS sequence"/>
</dbReference>
<evidence type="ECO:0000256" key="2">
    <source>
        <dbReference type="ARBA" id="ARBA00022448"/>
    </source>
</evidence>
<dbReference type="Pfam" id="PF05977">
    <property type="entry name" value="MFS_3"/>
    <property type="match status" value="1"/>
</dbReference>
<feature type="transmembrane region" description="Helical" evidence="7">
    <location>
        <begin position="220"/>
        <end position="241"/>
    </location>
</feature>
<comment type="subcellular location">
    <subcellularLocation>
        <location evidence="1">Cell membrane</location>
        <topology evidence="1">Multi-pass membrane protein</topology>
    </subcellularLocation>
</comment>
<dbReference type="Gene3D" id="1.20.1250.20">
    <property type="entry name" value="MFS general substrate transporter like domains"/>
    <property type="match status" value="2"/>
</dbReference>
<evidence type="ECO:0000256" key="3">
    <source>
        <dbReference type="ARBA" id="ARBA00022475"/>
    </source>
</evidence>
<dbReference type="SUPFAM" id="SSF103473">
    <property type="entry name" value="MFS general substrate transporter"/>
    <property type="match status" value="1"/>
</dbReference>
<evidence type="ECO:0000256" key="1">
    <source>
        <dbReference type="ARBA" id="ARBA00004651"/>
    </source>
</evidence>
<evidence type="ECO:0000256" key="4">
    <source>
        <dbReference type="ARBA" id="ARBA00022692"/>
    </source>
</evidence>
<proteinExistence type="predicted"/>
<dbReference type="PROSITE" id="PS50850">
    <property type="entry name" value="MFS"/>
    <property type="match status" value="1"/>
</dbReference>
<dbReference type="EMBL" id="JACRTD010000011">
    <property type="protein sequence ID" value="MBC8586437.1"/>
    <property type="molecule type" value="Genomic_DNA"/>
</dbReference>
<evidence type="ECO:0000313" key="9">
    <source>
        <dbReference type="EMBL" id="MBC8586437.1"/>
    </source>
</evidence>
<keyword evidence="3" id="KW-1003">Cell membrane</keyword>
<evidence type="ECO:0000259" key="8">
    <source>
        <dbReference type="PROSITE" id="PS50850"/>
    </source>
</evidence>
<keyword evidence="5 7" id="KW-1133">Transmembrane helix</keyword>
<evidence type="ECO:0000256" key="5">
    <source>
        <dbReference type="ARBA" id="ARBA00022989"/>
    </source>
</evidence>
<dbReference type="PANTHER" id="PTHR43266">
    <property type="entry name" value="MACROLIDE-EFFLUX PROTEIN"/>
    <property type="match status" value="1"/>
</dbReference>
<accession>A0A926IDL8</accession>
<dbReference type="GO" id="GO:0022857">
    <property type="term" value="F:transmembrane transporter activity"/>
    <property type="evidence" value="ECO:0007669"/>
    <property type="project" value="InterPro"/>
</dbReference>
<reference evidence="9" key="1">
    <citation type="submission" date="2020-08" db="EMBL/GenBank/DDBJ databases">
        <title>Genome public.</title>
        <authorList>
            <person name="Liu C."/>
            <person name="Sun Q."/>
        </authorList>
    </citation>
    <scope>NUCLEOTIDE SEQUENCE</scope>
    <source>
        <strain evidence="9">NSJ-64</strain>
    </source>
</reference>
<dbReference type="InterPro" id="IPR020846">
    <property type="entry name" value="MFS_dom"/>
</dbReference>
<feature type="transmembrane region" description="Helical" evidence="7">
    <location>
        <begin position="286"/>
        <end position="305"/>
    </location>
</feature>
<feature type="domain" description="Major facilitator superfamily (MFS) profile" evidence="8">
    <location>
        <begin position="219"/>
        <end position="403"/>
    </location>
</feature>
<organism evidence="9 10">
    <name type="scientific">Youxingia wuxianensis</name>
    <dbReference type="NCBI Taxonomy" id="2763678"/>
    <lineage>
        <taxon>Bacteria</taxon>
        <taxon>Bacillati</taxon>
        <taxon>Bacillota</taxon>
        <taxon>Clostridia</taxon>
        <taxon>Eubacteriales</taxon>
        <taxon>Oscillospiraceae</taxon>
        <taxon>Youxingia</taxon>
    </lineage>
</organism>
<feature type="transmembrane region" description="Helical" evidence="7">
    <location>
        <begin position="311"/>
        <end position="334"/>
    </location>
</feature>
<feature type="transmembrane region" description="Helical" evidence="7">
    <location>
        <begin position="12"/>
        <end position="37"/>
    </location>
</feature>
<feature type="transmembrane region" description="Helical" evidence="7">
    <location>
        <begin position="167"/>
        <end position="188"/>
    </location>
</feature>
<feature type="transmembrane region" description="Helical" evidence="7">
    <location>
        <begin position="261"/>
        <end position="279"/>
    </location>
</feature>
<protein>
    <submittedName>
        <fullName evidence="9">MFS transporter</fullName>
    </submittedName>
</protein>
<keyword evidence="10" id="KW-1185">Reference proteome</keyword>
<evidence type="ECO:0000256" key="6">
    <source>
        <dbReference type="ARBA" id="ARBA00023136"/>
    </source>
</evidence>
<feature type="transmembrane region" description="Helical" evidence="7">
    <location>
        <begin position="346"/>
        <end position="368"/>
    </location>
</feature>
<dbReference type="InterPro" id="IPR010290">
    <property type="entry name" value="TM_effector"/>
</dbReference>
<dbReference type="InterPro" id="IPR036259">
    <property type="entry name" value="MFS_trans_sf"/>
</dbReference>
<name>A0A926IDL8_9FIRM</name>
<dbReference type="RefSeq" id="WP_262396156.1">
    <property type="nucleotide sequence ID" value="NZ_JACRTD010000011.1"/>
</dbReference>
<feature type="transmembrane region" description="Helical" evidence="7">
    <location>
        <begin position="374"/>
        <end position="394"/>
    </location>
</feature>
<comment type="caution">
    <text evidence="9">The sequence shown here is derived from an EMBL/GenBank/DDBJ whole genome shotgun (WGS) entry which is preliminary data.</text>
</comment>
<evidence type="ECO:0000313" key="10">
    <source>
        <dbReference type="Proteomes" id="UP000623678"/>
    </source>
</evidence>
<feature type="transmembrane region" description="Helical" evidence="7">
    <location>
        <begin position="43"/>
        <end position="68"/>
    </location>
</feature>
<keyword evidence="4 7" id="KW-0812">Transmembrane</keyword>